<reference evidence="1" key="1">
    <citation type="journal article" date="2020" name="Stud. Mycol.">
        <title>101 Dothideomycetes genomes: a test case for predicting lifestyles and emergence of pathogens.</title>
        <authorList>
            <person name="Haridas S."/>
            <person name="Albert R."/>
            <person name="Binder M."/>
            <person name="Bloem J."/>
            <person name="Labutti K."/>
            <person name="Salamov A."/>
            <person name="Andreopoulos B."/>
            <person name="Baker S."/>
            <person name="Barry K."/>
            <person name="Bills G."/>
            <person name="Bluhm B."/>
            <person name="Cannon C."/>
            <person name="Castanera R."/>
            <person name="Culley D."/>
            <person name="Daum C."/>
            <person name="Ezra D."/>
            <person name="Gonzalez J."/>
            <person name="Henrissat B."/>
            <person name="Kuo A."/>
            <person name="Liang C."/>
            <person name="Lipzen A."/>
            <person name="Lutzoni F."/>
            <person name="Magnuson J."/>
            <person name="Mondo S."/>
            <person name="Nolan M."/>
            <person name="Ohm R."/>
            <person name="Pangilinan J."/>
            <person name="Park H.-J."/>
            <person name="Ramirez L."/>
            <person name="Alfaro M."/>
            <person name="Sun H."/>
            <person name="Tritt A."/>
            <person name="Yoshinaga Y."/>
            <person name="Zwiers L.-H."/>
            <person name="Turgeon B."/>
            <person name="Goodwin S."/>
            <person name="Spatafora J."/>
            <person name="Crous P."/>
            <person name="Grigoriev I."/>
        </authorList>
    </citation>
    <scope>NUCLEOTIDE SEQUENCE</scope>
    <source>
        <strain evidence="1">CBS 183.55</strain>
    </source>
</reference>
<accession>A0A6A5RYW9</accession>
<dbReference type="GeneID" id="54349050"/>
<protein>
    <submittedName>
        <fullName evidence="1">Uncharacterized protein</fullName>
    </submittedName>
</protein>
<name>A0A6A5RYW9_9PLEO</name>
<sequence>MPMQRTQLARTETCSSLVQLSDRSLILCIESVNPYLWLPLSASKTFGKAFDLEWNEDAQMYLANSSA</sequence>
<dbReference type="AlphaFoldDB" id="A0A6A5RYW9"/>
<gene>
    <name evidence="1" type="ORF">M421DRAFT_417249</name>
</gene>
<evidence type="ECO:0000313" key="2">
    <source>
        <dbReference type="Proteomes" id="UP000800082"/>
    </source>
</evidence>
<dbReference type="EMBL" id="ML978960">
    <property type="protein sequence ID" value="KAF1931476.1"/>
    <property type="molecule type" value="Genomic_DNA"/>
</dbReference>
<keyword evidence="2" id="KW-1185">Reference proteome</keyword>
<organism evidence="1 2">
    <name type="scientific">Didymella exigua CBS 183.55</name>
    <dbReference type="NCBI Taxonomy" id="1150837"/>
    <lineage>
        <taxon>Eukaryota</taxon>
        <taxon>Fungi</taxon>
        <taxon>Dikarya</taxon>
        <taxon>Ascomycota</taxon>
        <taxon>Pezizomycotina</taxon>
        <taxon>Dothideomycetes</taxon>
        <taxon>Pleosporomycetidae</taxon>
        <taxon>Pleosporales</taxon>
        <taxon>Pleosporineae</taxon>
        <taxon>Didymellaceae</taxon>
        <taxon>Didymella</taxon>
    </lineage>
</organism>
<proteinExistence type="predicted"/>
<dbReference type="Proteomes" id="UP000800082">
    <property type="component" value="Unassembled WGS sequence"/>
</dbReference>
<evidence type="ECO:0000313" key="1">
    <source>
        <dbReference type="EMBL" id="KAF1931476.1"/>
    </source>
</evidence>
<dbReference type="RefSeq" id="XP_033451724.1">
    <property type="nucleotide sequence ID" value="XM_033591382.1"/>
</dbReference>